<name>A0A8J7IY98_9RHOB</name>
<protein>
    <recommendedName>
        <fullName evidence="1">Immunity MXAN-0049 protein domain-containing protein</fullName>
    </recommendedName>
</protein>
<dbReference type="RefSeq" id="WP_228849206.1">
    <property type="nucleotide sequence ID" value="NZ_JADCKQ010000009.1"/>
</dbReference>
<dbReference type="AlphaFoldDB" id="A0A8J7IY98"/>
<organism evidence="2 3">
    <name type="scientific">Halocynthiibacter styelae</name>
    <dbReference type="NCBI Taxonomy" id="2761955"/>
    <lineage>
        <taxon>Bacteria</taxon>
        <taxon>Pseudomonadati</taxon>
        <taxon>Pseudomonadota</taxon>
        <taxon>Alphaproteobacteria</taxon>
        <taxon>Rhodobacterales</taxon>
        <taxon>Paracoccaceae</taxon>
        <taxon>Halocynthiibacter</taxon>
    </lineage>
</organism>
<proteinExistence type="predicted"/>
<keyword evidence="3" id="KW-1185">Reference proteome</keyword>
<dbReference type="InterPro" id="IPR012433">
    <property type="entry name" value="Imm11"/>
</dbReference>
<dbReference type="Proteomes" id="UP000640583">
    <property type="component" value="Unassembled WGS sequence"/>
</dbReference>
<reference evidence="2" key="1">
    <citation type="submission" date="2020-10" db="EMBL/GenBank/DDBJ databases">
        <title>Paenihalocynthiibacter styelae gen. nov., sp. nov., isolated from stalked sea squirt Styela clava.</title>
        <authorList>
            <person name="Kim Y.-O."/>
            <person name="Yoon J.-H."/>
        </authorList>
    </citation>
    <scope>NUCLEOTIDE SEQUENCE</scope>
    <source>
        <strain evidence="2">MYP1-1</strain>
    </source>
</reference>
<dbReference type="Pfam" id="PF07791">
    <property type="entry name" value="Imm11"/>
    <property type="match status" value="1"/>
</dbReference>
<evidence type="ECO:0000313" key="2">
    <source>
        <dbReference type="EMBL" id="MBI1494440.1"/>
    </source>
</evidence>
<dbReference type="EMBL" id="JADCKQ010000009">
    <property type="protein sequence ID" value="MBI1494440.1"/>
    <property type="molecule type" value="Genomic_DNA"/>
</dbReference>
<gene>
    <name evidence="2" type="ORF">H1D41_12405</name>
</gene>
<feature type="domain" description="Immunity MXAN-0049 protein" evidence="1">
    <location>
        <begin position="33"/>
        <end position="100"/>
    </location>
</feature>
<evidence type="ECO:0000313" key="3">
    <source>
        <dbReference type="Proteomes" id="UP000640583"/>
    </source>
</evidence>
<sequence length="170" mass="19575">MPWKLDKIAWNAHTRNPLDLVYEPGQEDALFLIRRGKVPDEKHWPIRLLQTTKDKTRPDYTIGATTSDTLVSQRFRDLVEAKDPAQHIYVPVEIYAFKGEGKPRGELLNTDHFFFYPQEPLDGGLVIEESDLAWRRVNPKLESLTPTALHPRLMCVKAWLVNAICGQMPI</sequence>
<evidence type="ECO:0000259" key="1">
    <source>
        <dbReference type="Pfam" id="PF07791"/>
    </source>
</evidence>
<comment type="caution">
    <text evidence="2">The sequence shown here is derived from an EMBL/GenBank/DDBJ whole genome shotgun (WGS) entry which is preliminary data.</text>
</comment>
<accession>A0A8J7IY98</accession>